<dbReference type="AlphaFoldDB" id="A0A9D1PA80"/>
<protein>
    <submittedName>
        <fullName evidence="3">Uncharacterized protein</fullName>
    </submittedName>
</protein>
<organism evidence="3 4">
    <name type="scientific">Candidatus Ornithocaccomicrobium faecavium</name>
    <dbReference type="NCBI Taxonomy" id="2840890"/>
    <lineage>
        <taxon>Bacteria</taxon>
        <taxon>Bacillati</taxon>
        <taxon>Bacillota</taxon>
        <taxon>Clostridia</taxon>
        <taxon>Candidatus Ornithocaccomicrobium</taxon>
    </lineage>
</organism>
<sequence length="233" mass="25214">MKKLLSLLLALTMLILPCAFAESAEDAENTEATEEIEVQLVEDAIAGLRYNLPADWIVLSAAAIESLIAAGTETEEVESALSDELIAQVEALTQSGISMSMSADMLSNVNILVSPASGMTTQMLYDSRDVLLESYKAQESQGLTLENDGLLATFGERDFMSISCTMLEQSMDVYMFIENDMMYTITFTNATPEVEEVMLGSIEVVPVEDSADEAEDATESATVETEESAAPEE</sequence>
<dbReference type="EMBL" id="DVOT01000205">
    <property type="protein sequence ID" value="HIV28523.1"/>
    <property type="molecule type" value="Genomic_DNA"/>
</dbReference>
<evidence type="ECO:0000313" key="4">
    <source>
        <dbReference type="Proteomes" id="UP000886884"/>
    </source>
</evidence>
<evidence type="ECO:0000313" key="3">
    <source>
        <dbReference type="EMBL" id="HIV28523.1"/>
    </source>
</evidence>
<evidence type="ECO:0000256" key="1">
    <source>
        <dbReference type="SAM" id="MobiDB-lite"/>
    </source>
</evidence>
<feature type="compositionally biased region" description="Acidic residues" evidence="1">
    <location>
        <begin position="209"/>
        <end position="233"/>
    </location>
</feature>
<reference evidence="3" key="1">
    <citation type="submission" date="2020-10" db="EMBL/GenBank/DDBJ databases">
        <authorList>
            <person name="Gilroy R."/>
        </authorList>
    </citation>
    <scope>NUCLEOTIDE SEQUENCE</scope>
    <source>
        <strain evidence="3">CHK183-6373</strain>
    </source>
</reference>
<feature type="chain" id="PRO_5039194103" evidence="2">
    <location>
        <begin position="22"/>
        <end position="233"/>
    </location>
</feature>
<accession>A0A9D1PA80</accession>
<gene>
    <name evidence="3" type="ORF">IAA64_11160</name>
</gene>
<reference evidence="3" key="2">
    <citation type="journal article" date="2021" name="PeerJ">
        <title>Extensive microbial diversity within the chicken gut microbiome revealed by metagenomics and culture.</title>
        <authorList>
            <person name="Gilroy R."/>
            <person name="Ravi A."/>
            <person name="Getino M."/>
            <person name="Pursley I."/>
            <person name="Horton D.L."/>
            <person name="Alikhan N.F."/>
            <person name="Baker D."/>
            <person name="Gharbi K."/>
            <person name="Hall N."/>
            <person name="Watson M."/>
            <person name="Adriaenssens E.M."/>
            <person name="Foster-Nyarko E."/>
            <person name="Jarju S."/>
            <person name="Secka A."/>
            <person name="Antonio M."/>
            <person name="Oren A."/>
            <person name="Chaudhuri R.R."/>
            <person name="La Ragione R."/>
            <person name="Hildebrand F."/>
            <person name="Pallen M.J."/>
        </authorList>
    </citation>
    <scope>NUCLEOTIDE SEQUENCE</scope>
    <source>
        <strain evidence="3">CHK183-6373</strain>
    </source>
</reference>
<proteinExistence type="predicted"/>
<name>A0A9D1PA80_9FIRM</name>
<comment type="caution">
    <text evidence="3">The sequence shown here is derived from an EMBL/GenBank/DDBJ whole genome shotgun (WGS) entry which is preliminary data.</text>
</comment>
<keyword evidence="2" id="KW-0732">Signal</keyword>
<feature type="signal peptide" evidence="2">
    <location>
        <begin position="1"/>
        <end position="21"/>
    </location>
</feature>
<evidence type="ECO:0000256" key="2">
    <source>
        <dbReference type="SAM" id="SignalP"/>
    </source>
</evidence>
<feature type="region of interest" description="Disordered" evidence="1">
    <location>
        <begin position="208"/>
        <end position="233"/>
    </location>
</feature>
<dbReference type="Proteomes" id="UP000886884">
    <property type="component" value="Unassembled WGS sequence"/>
</dbReference>